<dbReference type="PANTHER" id="PTHR32251">
    <property type="entry name" value="3-OXO-5-ALPHA-STEROID 4-DEHYDROGENASE"/>
    <property type="match status" value="1"/>
</dbReference>
<dbReference type="RefSeq" id="WP_342774407.1">
    <property type="nucleotide sequence ID" value="NZ_RJKE01000001.1"/>
</dbReference>
<name>A0A3N1CSQ3_9ACTN</name>
<gene>
    <name evidence="2" type="ORF">EDD29_1855</name>
</gene>
<evidence type="ECO:0000313" key="2">
    <source>
        <dbReference type="EMBL" id="ROO84333.1"/>
    </source>
</evidence>
<keyword evidence="1" id="KW-0812">Transmembrane</keyword>
<dbReference type="InterPro" id="IPR010721">
    <property type="entry name" value="UstE-like"/>
</dbReference>
<dbReference type="Pfam" id="PF06966">
    <property type="entry name" value="DUF1295"/>
    <property type="match status" value="1"/>
</dbReference>
<accession>A0A3N1CSQ3</accession>
<dbReference type="GO" id="GO:0016020">
    <property type="term" value="C:membrane"/>
    <property type="evidence" value="ECO:0007669"/>
    <property type="project" value="TreeGrafter"/>
</dbReference>
<feature type="transmembrane region" description="Helical" evidence="1">
    <location>
        <begin position="139"/>
        <end position="157"/>
    </location>
</feature>
<dbReference type="AlphaFoldDB" id="A0A3N1CSQ3"/>
<dbReference type="Gene3D" id="1.20.120.1630">
    <property type="match status" value="1"/>
</dbReference>
<dbReference type="PANTHER" id="PTHR32251:SF17">
    <property type="entry name" value="STEROID 5-ALPHA REDUCTASE C-TERMINAL DOMAIN-CONTAINING PROTEIN"/>
    <property type="match status" value="1"/>
</dbReference>
<organism evidence="2 3">
    <name type="scientific">Actinocorallia herbida</name>
    <dbReference type="NCBI Taxonomy" id="58109"/>
    <lineage>
        <taxon>Bacteria</taxon>
        <taxon>Bacillati</taxon>
        <taxon>Actinomycetota</taxon>
        <taxon>Actinomycetes</taxon>
        <taxon>Streptosporangiales</taxon>
        <taxon>Thermomonosporaceae</taxon>
        <taxon>Actinocorallia</taxon>
    </lineage>
</organism>
<evidence type="ECO:0000313" key="3">
    <source>
        <dbReference type="Proteomes" id="UP000272400"/>
    </source>
</evidence>
<feature type="transmembrane region" description="Helical" evidence="1">
    <location>
        <begin position="6"/>
        <end position="24"/>
    </location>
</feature>
<dbReference type="Proteomes" id="UP000272400">
    <property type="component" value="Unassembled WGS sequence"/>
</dbReference>
<sequence>MLWLNLVASAAAIAVLMGVTYALGVRKGSHALIDITWGAAFSVVALVSLALSAGHGDPVRRWTVAALTVVWGMRLAVHLGRRNWDAKEDPRYTELLSPAPPERRDRYAIRKVYLPQGVSVLLVSLPVQVAMYQTAPPGVFLWLGAAVWAVGLGFEALGDRQLAAFKADPANRGRVLDTGLWRYTRHPNYFGDALVWFGLFLTACDEPLGLLTVVSPLAMLWFLTRVTGVRLSDARMADRKPGYREYMARTSAFVPRPPRRRP</sequence>
<evidence type="ECO:0000256" key="1">
    <source>
        <dbReference type="SAM" id="Phobius"/>
    </source>
</evidence>
<reference evidence="2 3" key="1">
    <citation type="submission" date="2018-11" db="EMBL/GenBank/DDBJ databases">
        <title>Sequencing the genomes of 1000 actinobacteria strains.</title>
        <authorList>
            <person name="Klenk H.-P."/>
        </authorList>
    </citation>
    <scope>NUCLEOTIDE SEQUENCE [LARGE SCALE GENOMIC DNA]</scope>
    <source>
        <strain evidence="2 3">DSM 44254</strain>
    </source>
</reference>
<dbReference type="EMBL" id="RJKE01000001">
    <property type="protein sequence ID" value="ROO84333.1"/>
    <property type="molecule type" value="Genomic_DNA"/>
</dbReference>
<feature type="transmembrane region" description="Helical" evidence="1">
    <location>
        <begin position="31"/>
        <end position="53"/>
    </location>
</feature>
<keyword evidence="1" id="KW-0472">Membrane</keyword>
<keyword evidence="3" id="KW-1185">Reference proteome</keyword>
<dbReference type="PROSITE" id="PS50244">
    <property type="entry name" value="S5A_REDUCTASE"/>
    <property type="match status" value="1"/>
</dbReference>
<proteinExistence type="predicted"/>
<keyword evidence="1" id="KW-1133">Transmembrane helix</keyword>
<comment type="caution">
    <text evidence="2">The sequence shown here is derived from an EMBL/GenBank/DDBJ whole genome shotgun (WGS) entry which is preliminary data.</text>
</comment>
<protein>
    <submittedName>
        <fullName evidence="2">Steroid 5-alpha reductase family enzyme</fullName>
    </submittedName>
</protein>